<evidence type="ECO:0000256" key="1">
    <source>
        <dbReference type="SAM" id="MobiDB-lite"/>
    </source>
</evidence>
<name>A0A1X3D9M7_9NEIS</name>
<feature type="region of interest" description="Disordered" evidence="1">
    <location>
        <begin position="1"/>
        <end position="84"/>
    </location>
</feature>
<feature type="compositionally biased region" description="Basic and acidic residues" evidence="1">
    <location>
        <begin position="52"/>
        <end position="66"/>
    </location>
</feature>
<evidence type="ECO:0000313" key="3">
    <source>
        <dbReference type="Proteomes" id="UP000193118"/>
    </source>
</evidence>
<accession>A0A1X3D9M7</accession>
<gene>
    <name evidence="2" type="ORF">BWD09_07055</name>
</gene>
<feature type="region of interest" description="Disordered" evidence="1">
    <location>
        <begin position="294"/>
        <end position="325"/>
    </location>
</feature>
<dbReference type="RefSeq" id="WP_085365996.1">
    <property type="nucleotide sequence ID" value="NZ_CAUJPZ010000012.1"/>
</dbReference>
<dbReference type="OrthoDB" id="9990941at2"/>
<organism evidence="2 3">
    <name type="scientific">Neisseria dentiae</name>
    <dbReference type="NCBI Taxonomy" id="194197"/>
    <lineage>
        <taxon>Bacteria</taxon>
        <taxon>Pseudomonadati</taxon>
        <taxon>Pseudomonadota</taxon>
        <taxon>Betaproteobacteria</taxon>
        <taxon>Neisseriales</taxon>
        <taxon>Neisseriaceae</taxon>
        <taxon>Neisseria</taxon>
    </lineage>
</organism>
<proteinExistence type="predicted"/>
<comment type="caution">
    <text evidence="2">The sequence shown here is derived from an EMBL/GenBank/DDBJ whole genome shotgun (WGS) entry which is preliminary data.</text>
</comment>
<dbReference type="EMBL" id="MTBO01000015">
    <property type="protein sequence ID" value="OSI16516.1"/>
    <property type="molecule type" value="Genomic_DNA"/>
</dbReference>
<protein>
    <submittedName>
        <fullName evidence="2">Uncharacterized protein</fullName>
    </submittedName>
</protein>
<sequence length="325" mass="36538">MTTEDVLSHDNNTEDTGEDAGNQPDESLESVIDSALGGDESTEDAADLDGLPAKESKPEQKEESKQPEQPQVDEDLTPPDGLGQKANERFQALANEVRERRAKDAEVQQIAASYQEFQRLAQESCNDAGEVSQLFDYAKAVKNGDYDRVEQYLRQQVAQFEALSGRSLGGLLMENYGDLKQRVTDMELDEETAREVAAARWQQQQLEQAQRQQQQAYIQQQQQMMNEQAIRNQAIQGVEQFSMRMAKTDLMWPEIEPKLTDYARKNLTNIHPSMWVGALQSYYQGLKASMQPVQQRVNPLRSGRQSGGAHEPRTLEDAISAALEG</sequence>
<dbReference type="Proteomes" id="UP000193118">
    <property type="component" value="Unassembled WGS sequence"/>
</dbReference>
<feature type="compositionally biased region" description="Basic and acidic residues" evidence="1">
    <location>
        <begin position="1"/>
        <end position="12"/>
    </location>
</feature>
<reference evidence="3" key="1">
    <citation type="submission" date="2017-01" db="EMBL/GenBank/DDBJ databases">
        <authorList>
            <person name="Wolfgang W.J."/>
            <person name="Cole J."/>
            <person name="Wroblewski D."/>
            <person name="Mcginnis J."/>
            <person name="Musser K.A."/>
        </authorList>
    </citation>
    <scope>NUCLEOTIDE SEQUENCE [LARGE SCALE GENOMIC DNA]</scope>
    <source>
        <strain evidence="3">DSM 19151</strain>
    </source>
</reference>
<dbReference type="STRING" id="194197.BWD09_07055"/>
<dbReference type="GeneID" id="94580930"/>
<evidence type="ECO:0000313" key="2">
    <source>
        <dbReference type="EMBL" id="OSI16516.1"/>
    </source>
</evidence>
<dbReference type="AlphaFoldDB" id="A0A1X3D9M7"/>
<keyword evidence="3" id="KW-1185">Reference proteome</keyword>